<comment type="caution">
    <text evidence="2">The sequence shown here is derived from an EMBL/GenBank/DDBJ whole genome shotgun (WGS) entry which is preliminary data.</text>
</comment>
<reference evidence="2 3" key="2">
    <citation type="journal article" date="2024" name="G3 (Bethesda)">
        <title>The genome of the cryopelagic Antarctic bald notothen, Trematomus borchgrevinki.</title>
        <authorList>
            <person name="Rayamajhi N."/>
            <person name="Rivera-Colon A.G."/>
            <person name="Minhas B.F."/>
            <person name="Cheng C.C."/>
            <person name="Catchen J.M."/>
        </authorList>
    </citation>
    <scope>NUCLEOTIDE SEQUENCE [LARGE SCALE GENOMIC DNA]</scope>
    <source>
        <strain evidence="2">AGRC-2024</strain>
    </source>
</reference>
<organism evidence="2 3">
    <name type="scientific">Pagothenia borchgrevinki</name>
    <name type="common">Bald rockcod</name>
    <name type="synonym">Trematomus borchgrevinki</name>
    <dbReference type="NCBI Taxonomy" id="8213"/>
    <lineage>
        <taxon>Eukaryota</taxon>
        <taxon>Metazoa</taxon>
        <taxon>Chordata</taxon>
        <taxon>Craniata</taxon>
        <taxon>Vertebrata</taxon>
        <taxon>Euteleostomi</taxon>
        <taxon>Actinopterygii</taxon>
        <taxon>Neopterygii</taxon>
        <taxon>Teleostei</taxon>
        <taxon>Neoteleostei</taxon>
        <taxon>Acanthomorphata</taxon>
        <taxon>Eupercaria</taxon>
        <taxon>Perciformes</taxon>
        <taxon>Notothenioidei</taxon>
        <taxon>Nototheniidae</taxon>
        <taxon>Pagothenia</taxon>
    </lineage>
</organism>
<reference evidence="2 3" key="1">
    <citation type="journal article" date="2022" name="G3 (Bethesda)">
        <title>Evaluating Illumina-, Nanopore-, and PacBio-based genome assembly strategies with the bald notothen, Trematomus borchgrevinki.</title>
        <authorList>
            <person name="Rayamajhi N."/>
            <person name="Cheng C.C."/>
            <person name="Catchen J.M."/>
        </authorList>
    </citation>
    <scope>NUCLEOTIDE SEQUENCE [LARGE SCALE GENOMIC DNA]</scope>
    <source>
        <strain evidence="2">AGRC-2024</strain>
    </source>
</reference>
<evidence type="ECO:0000313" key="3">
    <source>
        <dbReference type="Proteomes" id="UP001619887"/>
    </source>
</evidence>
<dbReference type="Proteomes" id="UP001619887">
    <property type="component" value="Unassembled WGS sequence"/>
</dbReference>
<name>A0ABD2H497_PAGBO</name>
<proteinExistence type="predicted"/>
<accession>A0ABD2H497</accession>
<dbReference type="AlphaFoldDB" id="A0ABD2H497"/>
<evidence type="ECO:0000313" key="2">
    <source>
        <dbReference type="EMBL" id="KAL3060580.1"/>
    </source>
</evidence>
<evidence type="ECO:0000256" key="1">
    <source>
        <dbReference type="SAM" id="MobiDB-lite"/>
    </source>
</evidence>
<protein>
    <submittedName>
        <fullName evidence="2">Uncharacterized protein</fullName>
    </submittedName>
</protein>
<feature type="compositionally biased region" description="Polar residues" evidence="1">
    <location>
        <begin position="30"/>
        <end position="39"/>
    </location>
</feature>
<feature type="compositionally biased region" description="Basic residues" evidence="1">
    <location>
        <begin position="67"/>
        <end position="76"/>
    </location>
</feature>
<dbReference type="EMBL" id="JBIYXZ010002073">
    <property type="protein sequence ID" value="KAL3060580.1"/>
    <property type="molecule type" value="Genomic_DNA"/>
</dbReference>
<keyword evidence="3" id="KW-1185">Reference proteome</keyword>
<gene>
    <name evidence="2" type="ORF">OYC64_015018</name>
</gene>
<sequence length="84" mass="8893">MMNPSQPDNSSRKQQQRSSSPAGSKDGGSKATQKGSTSAKPIAVKQAGGGRSSRGQSPRFNRQGAAGRRRSCRQRRGCCPGVWC</sequence>
<feature type="region of interest" description="Disordered" evidence="1">
    <location>
        <begin position="1"/>
        <end position="84"/>
    </location>
</feature>